<dbReference type="Proteomes" id="UP000290809">
    <property type="component" value="Unassembled WGS sequence"/>
</dbReference>
<comment type="caution">
    <text evidence="9">The sequence shown here is derived from an EMBL/GenBank/DDBJ whole genome shotgun (WGS) entry which is preliminary data.</text>
</comment>
<comment type="similarity">
    <text evidence="6">Belongs to the IFT81 family.</text>
</comment>
<evidence type="ECO:0000256" key="5">
    <source>
        <dbReference type="ARBA" id="ARBA00023273"/>
    </source>
</evidence>
<dbReference type="InterPro" id="IPR029600">
    <property type="entry name" value="IFT81"/>
</dbReference>
<proteinExistence type="inferred from homology"/>
<evidence type="ECO:0000256" key="6">
    <source>
        <dbReference type="ARBA" id="ARBA00043983"/>
    </source>
</evidence>
<dbReference type="GO" id="GO:0030992">
    <property type="term" value="C:intraciliary transport particle B"/>
    <property type="evidence" value="ECO:0007669"/>
    <property type="project" value="InterPro"/>
</dbReference>
<evidence type="ECO:0000313" key="9">
    <source>
        <dbReference type="EMBL" id="RTG87798.1"/>
    </source>
</evidence>
<evidence type="ECO:0000259" key="8">
    <source>
        <dbReference type="Pfam" id="PF18383"/>
    </source>
</evidence>
<evidence type="ECO:0000256" key="1">
    <source>
        <dbReference type="ARBA" id="ARBA00004138"/>
    </source>
</evidence>
<dbReference type="GO" id="GO:0036064">
    <property type="term" value="C:ciliary basal body"/>
    <property type="evidence" value="ECO:0007669"/>
    <property type="project" value="TreeGrafter"/>
</dbReference>
<evidence type="ECO:0000256" key="4">
    <source>
        <dbReference type="ARBA" id="ARBA00023069"/>
    </source>
</evidence>
<accession>A0A430QJC3</accession>
<dbReference type="GO" id="GO:0060271">
    <property type="term" value="P:cilium assembly"/>
    <property type="evidence" value="ECO:0007669"/>
    <property type="project" value="InterPro"/>
</dbReference>
<feature type="coiled-coil region" evidence="7">
    <location>
        <begin position="685"/>
        <end position="712"/>
    </location>
</feature>
<dbReference type="InterPro" id="IPR043016">
    <property type="entry name" value="IFT81_N_sf"/>
</dbReference>
<keyword evidence="5" id="KW-0966">Cell projection</keyword>
<evidence type="ECO:0000256" key="2">
    <source>
        <dbReference type="ARBA" id="ARBA00022794"/>
    </source>
</evidence>
<dbReference type="PANTHER" id="PTHR15614">
    <property type="entry name" value="INTRAFLAGELLAR TRANSPORT PROTEIN 81 HOMOLOG"/>
    <property type="match status" value="1"/>
</dbReference>
<keyword evidence="4" id="KW-0969">Cilium</keyword>
<organism evidence="9 10">
    <name type="scientific">Schistosoma bovis</name>
    <name type="common">Blood fluke</name>
    <dbReference type="NCBI Taxonomy" id="6184"/>
    <lineage>
        <taxon>Eukaryota</taxon>
        <taxon>Metazoa</taxon>
        <taxon>Spiralia</taxon>
        <taxon>Lophotrochozoa</taxon>
        <taxon>Platyhelminthes</taxon>
        <taxon>Trematoda</taxon>
        <taxon>Digenea</taxon>
        <taxon>Strigeidida</taxon>
        <taxon>Schistosomatoidea</taxon>
        <taxon>Schistosomatidae</taxon>
        <taxon>Schistosoma</taxon>
    </lineage>
</organism>
<reference evidence="9 10" key="1">
    <citation type="journal article" date="2019" name="PLoS Pathog.">
        <title>Genome sequence of the bovine parasite Schistosoma bovis Tanzania.</title>
        <authorList>
            <person name="Oey H."/>
            <person name="Zakrzewski M."/>
            <person name="Gobert G."/>
            <person name="Gravermann K."/>
            <person name="Stoye J."/>
            <person name="Jones M."/>
            <person name="Mcmanus D."/>
            <person name="Krause L."/>
        </authorList>
    </citation>
    <scope>NUCLEOTIDE SEQUENCE [LARGE SCALE GENOMIC DNA]</scope>
    <source>
        <strain evidence="9 10">TAN1997</strain>
    </source>
</reference>
<keyword evidence="10" id="KW-1185">Reference proteome</keyword>
<dbReference type="Gene3D" id="1.10.418.70">
    <property type="entry name" value="Intraflagellar transport protein 81, N-terminal domain"/>
    <property type="match status" value="2"/>
</dbReference>
<dbReference type="Pfam" id="PF18383">
    <property type="entry name" value="IFT81_CH"/>
    <property type="match status" value="2"/>
</dbReference>
<dbReference type="GO" id="GO:0042073">
    <property type="term" value="P:intraciliary transport"/>
    <property type="evidence" value="ECO:0007669"/>
    <property type="project" value="InterPro"/>
</dbReference>
<dbReference type="InterPro" id="IPR041146">
    <property type="entry name" value="IFT81_CH"/>
</dbReference>
<feature type="coiled-coil region" evidence="7">
    <location>
        <begin position="473"/>
        <end position="521"/>
    </location>
</feature>
<dbReference type="GO" id="GO:0015631">
    <property type="term" value="F:tubulin binding"/>
    <property type="evidence" value="ECO:0007669"/>
    <property type="project" value="InterPro"/>
</dbReference>
<dbReference type="EMBL" id="QMKO01001642">
    <property type="protein sequence ID" value="RTG87798.1"/>
    <property type="molecule type" value="Genomic_DNA"/>
</dbReference>
<name>A0A430QJC3_SCHBO</name>
<evidence type="ECO:0000256" key="7">
    <source>
        <dbReference type="SAM" id="Coils"/>
    </source>
</evidence>
<evidence type="ECO:0000256" key="3">
    <source>
        <dbReference type="ARBA" id="ARBA00023054"/>
    </source>
</evidence>
<sequence>MDFHSGKSLKHKIDIREEPPDKMAVRMFEALRVFRYKLPTDPEKLSLFRQGLVTGDKIIIYSLLEWLLTRMSELKKRAYLAQYLVKVSIPVDFMQDEEIAGLYQQYENSIENFKESHKKFESVKNGGLTTAEVKKDISAMQEEKDQLLRRLERMKKKHKIDIREEPPDKMAVRMFEALRVFRYKLPTDPEKLSLFRQGLVTGDKIIIYSLLEWLLTRMSELKKRAYLAQYLVKVSIPVDFMQDEEIAGLYQQYENSIENFKESHKKFESVKNGGLTTAEVKKDISAMQEEKDQLLRRLERMKKKIANTDQRIQITQQQLKELRKTTTNSTATALIQRVEEETKVNQYMLSEKLPKELLNIKTYIENLRDANSELNKLIEKRMISNEPFDDKISLFRQQAAIVRRKKLAAAETLTTTRDRLSELNNRLEEMKNQLGVSTTIDQNGEDGNGITINKALDLSCLKTDEFQRYVAKLRSKNTIYKQKRAQLSELRAEKGILSRTVEILRNEENEMKTLLANAESEHGTSGYWETQANLGKISEEMSLSNELKGTTLEEMSKIIQQLNNRINTKRTQLAPIIRELRQLRQRAQELGQIHVEKKSAYDALTASQESQSIRLEQEVRTIREAEKNEESKFHYLTANLDLLHIQQNRLENEIRGYVTSSSHVALSPNKTESTNETMEKRKSYREIYTRKIAEQEALTKTLKQEQKSLLENEKFGLKQVNLWKNLLQLIEIKKITKEFNEEREKAGGDYANVTKIEKDRMLL</sequence>
<comment type="subcellular location">
    <subcellularLocation>
        <location evidence="1">Cell projection</location>
        <location evidence="1">Cilium</location>
    </subcellularLocation>
</comment>
<feature type="domain" description="IFT81 calponin homology" evidence="8">
    <location>
        <begin position="10"/>
        <end position="87"/>
    </location>
</feature>
<feature type="coiled-coil region" evidence="7">
    <location>
        <begin position="103"/>
        <end position="157"/>
    </location>
</feature>
<keyword evidence="3 7" id="KW-0175">Coiled coil</keyword>
<dbReference type="AlphaFoldDB" id="A0A430QJC3"/>
<protein>
    <submittedName>
        <fullName evidence="9">Intraflagellar transport protein 81</fullName>
    </submittedName>
</protein>
<keyword evidence="9" id="KW-0282">Flagellum</keyword>
<gene>
    <name evidence="9" type="ORF">DC041_0003433</name>
</gene>
<dbReference type="PANTHER" id="PTHR15614:SF2">
    <property type="entry name" value="INTRAFLAGELLAR TRANSPORT PROTEIN 81 HOMOLOG"/>
    <property type="match status" value="1"/>
</dbReference>
<keyword evidence="2" id="KW-0970">Cilium biogenesis/degradation</keyword>
<feature type="coiled-coil region" evidence="7">
    <location>
        <begin position="250"/>
        <end position="325"/>
    </location>
</feature>
<evidence type="ECO:0000313" key="10">
    <source>
        <dbReference type="Proteomes" id="UP000290809"/>
    </source>
</evidence>
<dbReference type="STRING" id="6184.A0A430QJC3"/>
<feature type="domain" description="IFT81 calponin homology" evidence="8">
    <location>
        <begin position="151"/>
        <end position="234"/>
    </location>
</feature>